<dbReference type="Proteomes" id="UP000016933">
    <property type="component" value="Unassembled WGS sequence"/>
</dbReference>
<name>M2YKB1_DOTSN</name>
<keyword evidence="3" id="KW-1185">Reference proteome</keyword>
<evidence type="ECO:0000313" key="2">
    <source>
        <dbReference type="EMBL" id="EME39406.1"/>
    </source>
</evidence>
<reference evidence="2 3" key="2">
    <citation type="journal article" date="2012" name="PLoS Pathog.">
        <title>Diverse lifestyles and strategies of plant pathogenesis encoded in the genomes of eighteen Dothideomycetes fungi.</title>
        <authorList>
            <person name="Ohm R.A."/>
            <person name="Feau N."/>
            <person name="Henrissat B."/>
            <person name="Schoch C.L."/>
            <person name="Horwitz B.A."/>
            <person name="Barry K.W."/>
            <person name="Condon B.J."/>
            <person name="Copeland A.C."/>
            <person name="Dhillon B."/>
            <person name="Glaser F."/>
            <person name="Hesse C.N."/>
            <person name="Kosti I."/>
            <person name="LaButti K."/>
            <person name="Lindquist E.A."/>
            <person name="Lucas S."/>
            <person name="Salamov A.A."/>
            <person name="Bradshaw R.E."/>
            <person name="Ciuffetti L."/>
            <person name="Hamelin R.C."/>
            <person name="Kema G.H.J."/>
            <person name="Lawrence C."/>
            <person name="Scott J.A."/>
            <person name="Spatafora J.W."/>
            <person name="Turgeon B.G."/>
            <person name="de Wit P.J.G.M."/>
            <person name="Zhong S."/>
            <person name="Goodwin S.B."/>
            <person name="Grigoriev I.V."/>
        </authorList>
    </citation>
    <scope>NUCLEOTIDE SEQUENCE [LARGE SCALE GENOMIC DNA]</scope>
    <source>
        <strain evidence="3">NZE10 / CBS 128990</strain>
    </source>
</reference>
<evidence type="ECO:0000256" key="1">
    <source>
        <dbReference type="SAM" id="Coils"/>
    </source>
</evidence>
<keyword evidence="1" id="KW-0175">Coiled coil</keyword>
<reference evidence="3" key="1">
    <citation type="journal article" date="2012" name="PLoS Genet.">
        <title>The genomes of the fungal plant pathogens Cladosporium fulvum and Dothistroma septosporum reveal adaptation to different hosts and lifestyles but also signatures of common ancestry.</title>
        <authorList>
            <person name="de Wit P.J.G.M."/>
            <person name="van der Burgt A."/>
            <person name="Oekmen B."/>
            <person name="Stergiopoulos I."/>
            <person name="Abd-Elsalam K.A."/>
            <person name="Aerts A.L."/>
            <person name="Bahkali A.H."/>
            <person name="Beenen H.G."/>
            <person name="Chettri P."/>
            <person name="Cox M.P."/>
            <person name="Datema E."/>
            <person name="de Vries R.P."/>
            <person name="Dhillon B."/>
            <person name="Ganley A.R."/>
            <person name="Griffiths S.A."/>
            <person name="Guo Y."/>
            <person name="Hamelin R.C."/>
            <person name="Henrissat B."/>
            <person name="Kabir M.S."/>
            <person name="Jashni M.K."/>
            <person name="Kema G."/>
            <person name="Klaubauf S."/>
            <person name="Lapidus A."/>
            <person name="Levasseur A."/>
            <person name="Lindquist E."/>
            <person name="Mehrabi R."/>
            <person name="Ohm R.A."/>
            <person name="Owen T.J."/>
            <person name="Salamov A."/>
            <person name="Schwelm A."/>
            <person name="Schijlen E."/>
            <person name="Sun H."/>
            <person name="van den Burg H.A."/>
            <person name="van Ham R.C.H.J."/>
            <person name="Zhang S."/>
            <person name="Goodwin S.B."/>
            <person name="Grigoriev I.V."/>
            <person name="Collemare J."/>
            <person name="Bradshaw R.E."/>
        </authorList>
    </citation>
    <scope>NUCLEOTIDE SEQUENCE [LARGE SCALE GENOMIC DNA]</scope>
    <source>
        <strain evidence="3">NZE10 / CBS 128990</strain>
    </source>
</reference>
<proteinExistence type="predicted"/>
<dbReference type="OMA" id="LNRSCKK"/>
<dbReference type="EMBL" id="KB446545">
    <property type="protein sequence ID" value="EME39406.1"/>
    <property type="molecule type" value="Genomic_DNA"/>
</dbReference>
<evidence type="ECO:0000313" key="3">
    <source>
        <dbReference type="Proteomes" id="UP000016933"/>
    </source>
</evidence>
<dbReference type="OrthoDB" id="10405448at2759"/>
<organism evidence="2 3">
    <name type="scientific">Dothistroma septosporum (strain NZE10 / CBS 128990)</name>
    <name type="common">Red band needle blight fungus</name>
    <name type="synonym">Mycosphaerella pini</name>
    <dbReference type="NCBI Taxonomy" id="675120"/>
    <lineage>
        <taxon>Eukaryota</taxon>
        <taxon>Fungi</taxon>
        <taxon>Dikarya</taxon>
        <taxon>Ascomycota</taxon>
        <taxon>Pezizomycotina</taxon>
        <taxon>Dothideomycetes</taxon>
        <taxon>Dothideomycetidae</taxon>
        <taxon>Mycosphaerellales</taxon>
        <taxon>Mycosphaerellaceae</taxon>
        <taxon>Dothistroma</taxon>
    </lineage>
</organism>
<accession>M2YKB1</accession>
<gene>
    <name evidence="2" type="ORF">DOTSEDRAFT_38607</name>
</gene>
<dbReference type="HOGENOM" id="CLU_1094252_0_0_1"/>
<sequence length="254" mass="29041">MTRTANDKEVVRRRQSRMQVEYVMEDVPPDQQELVILENKVVDLETHNDMLNRSCKKLCDNQDALKRSFATDKFILEDNHAKEKQSLLVDIQKLKDEVYRLKLQNNEDQAEPRGILKKYPSGCREEVSPRTVYILRFELRGRRTEDEAETMGVFPDVNSANKAAVTAYKQKCDSWESLPIADFGISDDRLQGHGDHEPGAHKWHTGGGEVRYAFSEDWTSGHGLVSVERHIVGGVGLENEDYDSDLPYHPRGAV</sequence>
<feature type="coiled-coil region" evidence="1">
    <location>
        <begin position="77"/>
        <end position="111"/>
    </location>
</feature>
<protein>
    <submittedName>
        <fullName evidence="2">Uncharacterized protein</fullName>
    </submittedName>
</protein>
<dbReference type="AlphaFoldDB" id="M2YKB1"/>